<feature type="compositionally biased region" description="Low complexity" evidence="2">
    <location>
        <begin position="190"/>
        <end position="203"/>
    </location>
</feature>
<feature type="repeat" description="TPR" evidence="1">
    <location>
        <begin position="93"/>
        <end position="126"/>
    </location>
</feature>
<accession>A0A2U8W4D3</accession>
<dbReference type="InterPro" id="IPR019734">
    <property type="entry name" value="TPR_rpt"/>
</dbReference>
<proteinExistence type="predicted"/>
<dbReference type="AlphaFoldDB" id="A0A2U8W4D3"/>
<organism evidence="3 4">
    <name type="scientific">Methylobacterium durans</name>
    <dbReference type="NCBI Taxonomy" id="2202825"/>
    <lineage>
        <taxon>Bacteria</taxon>
        <taxon>Pseudomonadati</taxon>
        <taxon>Pseudomonadota</taxon>
        <taxon>Alphaproteobacteria</taxon>
        <taxon>Hyphomicrobiales</taxon>
        <taxon>Methylobacteriaceae</taxon>
        <taxon>Methylobacterium</taxon>
    </lineage>
</organism>
<dbReference type="InterPro" id="IPR011990">
    <property type="entry name" value="TPR-like_helical_dom_sf"/>
</dbReference>
<evidence type="ECO:0000313" key="4">
    <source>
        <dbReference type="Proteomes" id="UP000245926"/>
    </source>
</evidence>
<feature type="compositionally biased region" description="Polar residues" evidence="2">
    <location>
        <begin position="165"/>
        <end position="181"/>
    </location>
</feature>
<evidence type="ECO:0000256" key="1">
    <source>
        <dbReference type="PROSITE-ProRule" id="PRU00339"/>
    </source>
</evidence>
<reference evidence="4" key="1">
    <citation type="submission" date="2018-05" db="EMBL/GenBank/DDBJ databases">
        <title>Complete Genome Sequence of Methylobacterium sp. 17SD2-17.</title>
        <authorList>
            <person name="Srinivasan S."/>
        </authorList>
    </citation>
    <scope>NUCLEOTIDE SEQUENCE [LARGE SCALE GENOMIC DNA]</scope>
    <source>
        <strain evidence="4">17SD2-17</strain>
    </source>
</reference>
<dbReference type="EMBL" id="CP029550">
    <property type="protein sequence ID" value="AWN40973.1"/>
    <property type="molecule type" value="Genomic_DNA"/>
</dbReference>
<dbReference type="Proteomes" id="UP000245926">
    <property type="component" value="Chromosome"/>
</dbReference>
<protein>
    <submittedName>
        <fullName evidence="3">Uncharacterized protein</fullName>
    </submittedName>
</protein>
<dbReference type="SUPFAM" id="SSF48452">
    <property type="entry name" value="TPR-like"/>
    <property type="match status" value="1"/>
</dbReference>
<feature type="region of interest" description="Disordered" evidence="2">
    <location>
        <begin position="165"/>
        <end position="247"/>
    </location>
</feature>
<dbReference type="SMART" id="SM00028">
    <property type="entry name" value="TPR"/>
    <property type="match status" value="1"/>
</dbReference>
<name>A0A2U8W4D3_9HYPH</name>
<dbReference type="OrthoDB" id="5801125at2"/>
<sequence>MPTGSALRPPLPAAFPRAWRRSARLGGLALAGAGILGLTLVSEPRTGFGRLLMGIGLPDLAARVISDPAWRGPALYEAGRYAEAAAIFREGGRRNSYNLGNALARQGDFAGAIAAYDSALQFNPRDADAQANRSLINRLLAEEIDRGKGGGIANASAQYGARYNNTANQDQNDDIQATSSGEGLAGNKESSSSASIPGNSAVSRRGKAEQQSIESGEGQARGSVGDAAGRGRKGGGSAMVAAAPEREARRVTKSFEAHEIRPDRLWLQTLPDDPGRYLKLRLKAEQARRIEAGTAMPAGSNPW</sequence>
<dbReference type="KEGG" id="mets:DK389_11120"/>
<keyword evidence="4" id="KW-1185">Reference proteome</keyword>
<gene>
    <name evidence="3" type="ORF">DK389_11120</name>
</gene>
<dbReference type="Gene3D" id="1.25.40.10">
    <property type="entry name" value="Tetratricopeptide repeat domain"/>
    <property type="match status" value="1"/>
</dbReference>
<evidence type="ECO:0000256" key="2">
    <source>
        <dbReference type="SAM" id="MobiDB-lite"/>
    </source>
</evidence>
<dbReference type="PROSITE" id="PS50005">
    <property type="entry name" value="TPR"/>
    <property type="match status" value="1"/>
</dbReference>
<dbReference type="RefSeq" id="WP_109889579.1">
    <property type="nucleotide sequence ID" value="NZ_CP029550.1"/>
</dbReference>
<dbReference type="Pfam" id="PF00515">
    <property type="entry name" value="TPR_1"/>
    <property type="match status" value="1"/>
</dbReference>
<keyword evidence="1" id="KW-0802">TPR repeat</keyword>
<evidence type="ECO:0000313" key="3">
    <source>
        <dbReference type="EMBL" id="AWN40973.1"/>
    </source>
</evidence>